<dbReference type="PROSITE" id="PS50930">
    <property type="entry name" value="HTH_LYTTR"/>
    <property type="match status" value="1"/>
</dbReference>
<dbReference type="Gene3D" id="3.40.50.2300">
    <property type="match status" value="1"/>
</dbReference>
<dbReference type="Pfam" id="PF00072">
    <property type="entry name" value="Response_reg"/>
    <property type="match status" value="1"/>
</dbReference>
<evidence type="ECO:0000256" key="3">
    <source>
        <dbReference type="PROSITE-ProRule" id="PRU00169"/>
    </source>
</evidence>
<evidence type="ECO:0000259" key="4">
    <source>
        <dbReference type="PROSITE" id="PS50110"/>
    </source>
</evidence>
<sequence length="240" mass="26674">MKVFSIAMCDDSSRALTAFSVALENVFEKCGARALIDTFSSPAALERSMSEKHYDAVFLDIEMPAADGITLGKNLRTAKDTTRIIYLSGREDRVFDAFVAHPFGFIRKNSFANDSVDAVRSLLASCSVKTVEIGTYTNDVVEVDPSAVVYVENVKDRQLFHFAENARTLTVKSTLGRLEDLLSPYGFIRVHQGYIVNHDYISRLDNTSVTLTNGEIVPVSRRKLGEVRKKFMSLIDKGGE</sequence>
<dbReference type="GO" id="GO:0000156">
    <property type="term" value="F:phosphorelay response regulator activity"/>
    <property type="evidence" value="ECO:0007669"/>
    <property type="project" value="InterPro"/>
</dbReference>
<dbReference type="InterPro" id="IPR011006">
    <property type="entry name" value="CheY-like_superfamily"/>
</dbReference>
<dbReference type="PANTHER" id="PTHR37299">
    <property type="entry name" value="TRANSCRIPTIONAL REGULATOR-RELATED"/>
    <property type="match status" value="1"/>
</dbReference>
<dbReference type="SMART" id="SM00850">
    <property type="entry name" value="LytTR"/>
    <property type="match status" value="1"/>
</dbReference>
<feature type="domain" description="HTH LytTR-type" evidence="5">
    <location>
        <begin position="143"/>
        <end position="233"/>
    </location>
</feature>
<dbReference type="Pfam" id="PF04397">
    <property type="entry name" value="LytTR"/>
    <property type="match status" value="1"/>
</dbReference>
<comment type="function">
    <text evidence="2">May play the central regulatory role in sporulation. It may be an element of the effector pathway responsible for the activation of sporulation genes in response to nutritional stress. Spo0A may act in concert with spo0H (a sigma factor) to control the expression of some genes that are critical to the sporulation process.</text>
</comment>
<accession>A0A9D1TR57</accession>
<evidence type="ECO:0000313" key="7">
    <source>
        <dbReference type="Proteomes" id="UP000823990"/>
    </source>
</evidence>
<organism evidence="6 7">
    <name type="scientific">Candidatus Protoclostridium stercorigallinarum</name>
    <dbReference type="NCBI Taxonomy" id="2838741"/>
    <lineage>
        <taxon>Bacteria</taxon>
        <taxon>Bacillati</taxon>
        <taxon>Bacillota</taxon>
        <taxon>Clostridia</taxon>
        <taxon>Candidatus Protoclostridium</taxon>
    </lineage>
</organism>
<proteinExistence type="predicted"/>
<dbReference type="Proteomes" id="UP000823990">
    <property type="component" value="Unassembled WGS sequence"/>
</dbReference>
<keyword evidence="3" id="KW-0597">Phosphoprotein</keyword>
<name>A0A9D1TR57_9FIRM</name>
<dbReference type="PANTHER" id="PTHR37299:SF1">
    <property type="entry name" value="STAGE 0 SPORULATION PROTEIN A HOMOLOG"/>
    <property type="match status" value="1"/>
</dbReference>
<dbReference type="GO" id="GO:0003677">
    <property type="term" value="F:DNA binding"/>
    <property type="evidence" value="ECO:0007669"/>
    <property type="project" value="InterPro"/>
</dbReference>
<dbReference type="AlphaFoldDB" id="A0A9D1TR57"/>
<gene>
    <name evidence="6" type="ORF">H9892_02140</name>
</gene>
<evidence type="ECO:0000256" key="2">
    <source>
        <dbReference type="ARBA" id="ARBA00024867"/>
    </source>
</evidence>
<dbReference type="InterPro" id="IPR007492">
    <property type="entry name" value="LytTR_DNA-bd_dom"/>
</dbReference>
<reference evidence="6" key="1">
    <citation type="journal article" date="2021" name="PeerJ">
        <title>Extensive microbial diversity within the chicken gut microbiome revealed by metagenomics and culture.</title>
        <authorList>
            <person name="Gilroy R."/>
            <person name="Ravi A."/>
            <person name="Getino M."/>
            <person name="Pursley I."/>
            <person name="Horton D.L."/>
            <person name="Alikhan N.F."/>
            <person name="Baker D."/>
            <person name="Gharbi K."/>
            <person name="Hall N."/>
            <person name="Watson M."/>
            <person name="Adriaenssens E.M."/>
            <person name="Foster-Nyarko E."/>
            <person name="Jarju S."/>
            <person name="Secka A."/>
            <person name="Antonio M."/>
            <person name="Oren A."/>
            <person name="Chaudhuri R.R."/>
            <person name="La Ragione R."/>
            <person name="Hildebrand F."/>
            <person name="Pallen M.J."/>
        </authorList>
    </citation>
    <scope>NUCLEOTIDE SEQUENCE</scope>
    <source>
        <strain evidence="6">12435</strain>
    </source>
</reference>
<dbReference type="InterPro" id="IPR001789">
    <property type="entry name" value="Sig_transdc_resp-reg_receiver"/>
</dbReference>
<dbReference type="PROSITE" id="PS50110">
    <property type="entry name" value="RESPONSE_REGULATORY"/>
    <property type="match status" value="1"/>
</dbReference>
<feature type="modified residue" description="4-aspartylphosphate" evidence="3">
    <location>
        <position position="60"/>
    </location>
</feature>
<dbReference type="SUPFAM" id="SSF52172">
    <property type="entry name" value="CheY-like"/>
    <property type="match status" value="1"/>
</dbReference>
<protein>
    <recommendedName>
        <fullName evidence="1">Stage 0 sporulation protein A homolog</fullName>
    </recommendedName>
</protein>
<dbReference type="InterPro" id="IPR046947">
    <property type="entry name" value="LytR-like"/>
</dbReference>
<dbReference type="CDD" id="cd00156">
    <property type="entry name" value="REC"/>
    <property type="match status" value="1"/>
</dbReference>
<evidence type="ECO:0000259" key="5">
    <source>
        <dbReference type="PROSITE" id="PS50930"/>
    </source>
</evidence>
<feature type="domain" description="Response regulatory" evidence="4">
    <location>
        <begin position="5"/>
        <end position="123"/>
    </location>
</feature>
<reference evidence="6" key="2">
    <citation type="submission" date="2021-04" db="EMBL/GenBank/DDBJ databases">
        <authorList>
            <person name="Gilroy R."/>
        </authorList>
    </citation>
    <scope>NUCLEOTIDE SEQUENCE</scope>
    <source>
        <strain evidence="6">12435</strain>
    </source>
</reference>
<evidence type="ECO:0000313" key="6">
    <source>
        <dbReference type="EMBL" id="HIW02119.1"/>
    </source>
</evidence>
<dbReference type="Gene3D" id="2.40.50.1020">
    <property type="entry name" value="LytTr DNA-binding domain"/>
    <property type="match status" value="1"/>
</dbReference>
<dbReference type="EMBL" id="DXHS01000037">
    <property type="protein sequence ID" value="HIW02119.1"/>
    <property type="molecule type" value="Genomic_DNA"/>
</dbReference>
<evidence type="ECO:0000256" key="1">
    <source>
        <dbReference type="ARBA" id="ARBA00018672"/>
    </source>
</evidence>
<comment type="caution">
    <text evidence="6">The sequence shown here is derived from an EMBL/GenBank/DDBJ whole genome shotgun (WGS) entry which is preliminary data.</text>
</comment>
<dbReference type="SMART" id="SM00448">
    <property type="entry name" value="REC"/>
    <property type="match status" value="1"/>
</dbReference>